<dbReference type="PANTHER" id="PTHR42281">
    <property type="match status" value="1"/>
</dbReference>
<feature type="domain" description="CO dehydrogenase/acetyl-CoA synthase complex beta subunit C-terminal" evidence="7">
    <location>
        <begin position="139"/>
        <end position="284"/>
    </location>
</feature>
<name>A0A0F9EW83_9ZZZZ</name>
<dbReference type="EC" id="2.3.1.169" evidence="1"/>
<dbReference type="Gene3D" id="3.40.970.20">
    <property type="entry name" value="Carbon monoxide dehydrogenase alpha subunit. Chain D, domain 4"/>
    <property type="match status" value="1"/>
</dbReference>
<evidence type="ECO:0000313" key="8">
    <source>
        <dbReference type="EMBL" id="KKL28063.1"/>
    </source>
</evidence>
<dbReference type="Pfam" id="PF03598">
    <property type="entry name" value="CdhC"/>
    <property type="match status" value="1"/>
</dbReference>
<evidence type="ECO:0000256" key="1">
    <source>
        <dbReference type="ARBA" id="ARBA00012244"/>
    </source>
</evidence>
<dbReference type="GO" id="GO:0006084">
    <property type="term" value="P:acetyl-CoA metabolic process"/>
    <property type="evidence" value="ECO:0007669"/>
    <property type="project" value="InterPro"/>
</dbReference>
<dbReference type="GO" id="GO:0046872">
    <property type="term" value="F:metal ion binding"/>
    <property type="evidence" value="ECO:0007669"/>
    <property type="project" value="UniProtKB-KW"/>
</dbReference>
<dbReference type="Pfam" id="PF19436">
    <property type="entry name" value="ACS_CODH_B_C"/>
    <property type="match status" value="1"/>
</dbReference>
<feature type="non-terminal residue" evidence="8">
    <location>
        <position position="1"/>
    </location>
</feature>
<evidence type="ECO:0000256" key="4">
    <source>
        <dbReference type="ARBA" id="ARBA00022723"/>
    </source>
</evidence>
<dbReference type="GO" id="GO:0043885">
    <property type="term" value="F:anaerobic carbon-monoxide dehydrogenase activity"/>
    <property type="evidence" value="ECO:0007669"/>
    <property type="project" value="InterPro"/>
</dbReference>
<keyword evidence="6" id="KW-0411">Iron-sulfur</keyword>
<gene>
    <name evidence="8" type="ORF">LCGC14_2378890</name>
</gene>
<accession>A0A0F9EW83</accession>
<dbReference type="GO" id="GO:0043884">
    <property type="term" value="F:CO-methylating acetyl-CoA synthase activity"/>
    <property type="evidence" value="ECO:0007669"/>
    <property type="project" value="UniProtKB-EC"/>
</dbReference>
<keyword evidence="4" id="KW-0479">Metal-binding</keyword>
<dbReference type="Gene3D" id="3.40.1470.10">
    <property type="entry name" value="Bifunctional carbon monoxide dehydrogenase/acetyl-coa synthase(codh/acs), Chain M, domain 5"/>
    <property type="match status" value="1"/>
</dbReference>
<keyword evidence="2" id="KW-0533">Nickel</keyword>
<sequence length="287" mass="31890">SKAVELLEMAELDEIDDGQITIHGQDIDAAEVGGAMDLGIHIRVAGRKMKSDFEGIFERQLHRYCNEAMGFMHTGQRNQVWCRISKDTYKAGFRLEHIGTILHAKIHDEYGGLADKVSVTVTNDGAEVTKLLEHSEPVYQARDDRVADMTDESVDTFYSCTLCQSFAPNHVCMITPERLGLCGAYNWLDGQASYEINPTGCNQPVPKGECLDEKLGEWVNVNKFVHEHSNRSIERFSAYSLMENPMTSCGCFECILAIVPEANGVMIVNREYGGDTPIGMPFSTAVP</sequence>
<evidence type="ECO:0000256" key="3">
    <source>
        <dbReference type="ARBA" id="ARBA00022679"/>
    </source>
</evidence>
<dbReference type="InterPro" id="IPR045822">
    <property type="entry name" value="ACS_CODH_B_C"/>
</dbReference>
<proteinExistence type="predicted"/>
<dbReference type="SUPFAM" id="SSF56821">
    <property type="entry name" value="Prismane protein-like"/>
    <property type="match status" value="1"/>
</dbReference>
<keyword evidence="5" id="KW-0408">Iron</keyword>
<dbReference type="AlphaFoldDB" id="A0A0F9EW83"/>
<reference evidence="8" key="1">
    <citation type="journal article" date="2015" name="Nature">
        <title>Complex archaea that bridge the gap between prokaryotes and eukaryotes.</title>
        <authorList>
            <person name="Spang A."/>
            <person name="Saw J.H."/>
            <person name="Jorgensen S.L."/>
            <person name="Zaremba-Niedzwiedzka K."/>
            <person name="Martijn J."/>
            <person name="Lind A.E."/>
            <person name="van Eijk R."/>
            <person name="Schleper C."/>
            <person name="Guy L."/>
            <person name="Ettema T.J."/>
        </authorList>
    </citation>
    <scope>NUCLEOTIDE SEQUENCE</scope>
</reference>
<dbReference type="Gene3D" id="3.30.1650.10">
    <property type="entry name" value="Bifunctional carbon monoxide dehydrogenase/acetyl-coa synthase(codh/acs), Chain M, domain 3"/>
    <property type="match status" value="1"/>
</dbReference>
<dbReference type="PANTHER" id="PTHR42281:SF1">
    <property type="entry name" value="ACETYL-COA DECARBONYLASE_SYNTHASE COMPLEX SUBUNIT BETA 1"/>
    <property type="match status" value="1"/>
</dbReference>
<protein>
    <recommendedName>
        <fullName evidence="1">CO-methylating acetyl-CoA synthase</fullName>
        <ecNumber evidence="1">2.3.1.169</ecNumber>
    </recommendedName>
</protein>
<dbReference type="EMBL" id="LAZR01035230">
    <property type="protein sequence ID" value="KKL28063.1"/>
    <property type="molecule type" value="Genomic_DNA"/>
</dbReference>
<dbReference type="InterPro" id="IPR011254">
    <property type="entry name" value="Prismane-like_sf"/>
</dbReference>
<dbReference type="InterPro" id="IPR038571">
    <property type="entry name" value="CO_DH/Ac-CoA_synth_bsu_3_sf"/>
</dbReference>
<evidence type="ECO:0000259" key="7">
    <source>
        <dbReference type="Pfam" id="PF19436"/>
    </source>
</evidence>
<comment type="caution">
    <text evidence="8">The sequence shown here is derived from an EMBL/GenBank/DDBJ whole genome shotgun (WGS) entry which is preliminary data.</text>
</comment>
<dbReference type="GO" id="GO:0051536">
    <property type="term" value="F:iron-sulfur cluster binding"/>
    <property type="evidence" value="ECO:0007669"/>
    <property type="project" value="UniProtKB-KW"/>
</dbReference>
<evidence type="ECO:0000256" key="2">
    <source>
        <dbReference type="ARBA" id="ARBA00022596"/>
    </source>
</evidence>
<evidence type="ECO:0000256" key="5">
    <source>
        <dbReference type="ARBA" id="ARBA00023004"/>
    </source>
</evidence>
<dbReference type="InterPro" id="IPR004461">
    <property type="entry name" value="CO_DH/Ac-CoA_synth_bsu"/>
</dbReference>
<keyword evidence="3" id="KW-0808">Transferase</keyword>
<organism evidence="8">
    <name type="scientific">marine sediment metagenome</name>
    <dbReference type="NCBI Taxonomy" id="412755"/>
    <lineage>
        <taxon>unclassified sequences</taxon>
        <taxon>metagenomes</taxon>
        <taxon>ecological metagenomes</taxon>
    </lineage>
</organism>
<evidence type="ECO:0000256" key="6">
    <source>
        <dbReference type="ARBA" id="ARBA00023014"/>
    </source>
</evidence>